<feature type="compositionally biased region" description="Polar residues" evidence="2">
    <location>
        <begin position="802"/>
        <end position="811"/>
    </location>
</feature>
<sequence length="1410" mass="159684">MAITHFEANDMSTLGLKAYLTKLPLACTRAPNGISSALLHRSYVGIIVFKLPIVSRFIAKPHLRLNIQALHDSARQGCALCRVIYQSLIYDGGVSLQDTNAPIDIMIKDSTIDSDSEESRLDILSVKVQQRNSAGSTYLSVLFNNGGQKRAFEAYRELVGQLQDLSSDEGMQNIVRLTSGWIRECRDTHIRCRHPDTQSRINCLPTRLVDVRSDEDTQPPRLFIPGKNEGSHSIQYVALSYADDEKSALLSASKNDSRCNRLDSEGPDDVNHKEDWSCEATRFGYYYQNATVTLSATGAISSDDGLFLPRPAQAFDREPVILRRKIPDGETREISILPKVPSWISEIKGAPLYDRGWAIQERMLSTRVVHFANNMVLWECHQCRATEIDHDGLSLKDSDRGMVYEEVSDFMPVFRNLQRQGKGASQVIREWYSFIEGYTGAKFTFAGDRLPALSGISALIQKYIPQKYGAGLWESAIPEGLAWLREADSAMCWTDLVNCSGIREDFQLKLPSWSWATSRGPVRFLSSLDTWETMLEVETWEVKSAGVDTSGQVLGAQLRVRGAFGLFDLSDFGLKLDVDPESRTRLLEHEGQVGYTRAAFMDAEVTTQWVSEACPCILVGTAYVPGSGRTDGVTGCALILERTGSLYGSIEEYRRIGFLCLPFEDWRSKSCNQKTIELDGIKLGQRVLAPSDASIKREAAIPPASADTADREAQACCQHNALRRRNWELENQLQEIRSSQQHLQQFVEALKFVDDNAAASIVQQLRNGASVSELAQDVSTGNLLLQLSDRPSLAGRDEEAESSVTRPSKQTVTDDRSLVTASAYAELFDLLRTARDEDALDILRRIRQGHGIDTTLRKAKEANPVAQLFLVPETRRWYQFPHRSSFPHFLEVEDNPYLSSYMYKATIREPSTPQVQTSDRQSTLNQVLYTTPFHAAKMVDPYLWDIKAARWTNVTNDNQLVSELLNSYFLHHYTIYMGFHKDYFLEDLANGRTQFCSPLLVNTLLAAAAHTYTSIPDRAKFWSPQNLAYQFLAEARRLWEIQEGQSSLTAIQAAIVLNIIYDCDTMDKIGRSYLLQAVAMAHDLKLFQSSSNKVMSKKMQRARTFTAWCLFAWDAMHSFHYRLSPLFDEAPECPLPSAHDHPSWYPEIYVRYPLDNTIVPIGFGPAMKAMVDLQHIAHNVSRYYWSGHSQPAKDPSPFRLQLNGWVSSLPEPLTFNNIILPMHLRIHLEYYSILVSLIQVQRDTMPVPFLERPSNQDEGEIGRQYIRIETLIRLYYMHHNLEIFDPYLVVTLLMLGNYVVDILDTTPLQADDIELYRSTLILCARGLCAQGNNSYISTMVYLMLRNRMKTREHALLETYVHNEPSADQESIVGYNRSNYPVPIIKIDEDPRTVLLRKLVKSYEALSVDES</sequence>
<organism evidence="4 5">
    <name type="scientific">Fusarium coffeatum</name>
    <dbReference type="NCBI Taxonomy" id="231269"/>
    <lineage>
        <taxon>Eukaryota</taxon>
        <taxon>Fungi</taxon>
        <taxon>Dikarya</taxon>
        <taxon>Ascomycota</taxon>
        <taxon>Pezizomycotina</taxon>
        <taxon>Sordariomycetes</taxon>
        <taxon>Hypocreomycetidae</taxon>
        <taxon>Hypocreales</taxon>
        <taxon>Nectriaceae</taxon>
        <taxon>Fusarium</taxon>
        <taxon>Fusarium incarnatum-equiseti species complex</taxon>
    </lineage>
</organism>
<evidence type="ECO:0000256" key="2">
    <source>
        <dbReference type="SAM" id="MobiDB-lite"/>
    </source>
</evidence>
<dbReference type="EMBL" id="QKXC01000075">
    <property type="protein sequence ID" value="RBR23431.1"/>
    <property type="molecule type" value="Genomic_DNA"/>
</dbReference>
<keyword evidence="1" id="KW-0539">Nucleus</keyword>
<evidence type="ECO:0000313" key="5">
    <source>
        <dbReference type="Proteomes" id="UP000253153"/>
    </source>
</evidence>
<dbReference type="CDD" id="cd12148">
    <property type="entry name" value="fungal_TF_MHR"/>
    <property type="match status" value="1"/>
</dbReference>
<comment type="caution">
    <text evidence="4">The sequence shown here is derived from an EMBL/GenBank/DDBJ whole genome shotgun (WGS) entry which is preliminary data.</text>
</comment>
<dbReference type="Proteomes" id="UP000253153">
    <property type="component" value="Unassembled WGS sequence"/>
</dbReference>
<name>A0A366S294_9HYPO</name>
<dbReference type="InterPro" id="IPR053187">
    <property type="entry name" value="Notoamide_regulator"/>
</dbReference>
<accession>A0A366S294</accession>
<evidence type="ECO:0000313" key="4">
    <source>
        <dbReference type="EMBL" id="RBR23431.1"/>
    </source>
</evidence>
<gene>
    <name evidence="4" type="ORF">FIESC28_03810</name>
</gene>
<dbReference type="Pfam" id="PF04082">
    <property type="entry name" value="Fungal_trans"/>
    <property type="match status" value="1"/>
</dbReference>
<reference evidence="4 5" key="1">
    <citation type="submission" date="2018-06" db="EMBL/GenBank/DDBJ databases">
        <title>Fusarium incarnatum-equiseti species complex species 28.</title>
        <authorList>
            <person name="Gardiner D.M."/>
        </authorList>
    </citation>
    <scope>NUCLEOTIDE SEQUENCE [LARGE SCALE GENOMIC DNA]</scope>
    <source>
        <strain evidence="4 5">FIESC_28</strain>
    </source>
</reference>
<dbReference type="PANTHER" id="PTHR47256">
    <property type="entry name" value="ZN(II)2CYS6 TRANSCRIPTION FACTOR (EUROFUNG)-RELATED"/>
    <property type="match status" value="1"/>
</dbReference>
<dbReference type="GeneID" id="41993255"/>
<dbReference type="OrthoDB" id="3789824at2759"/>
<keyword evidence="5" id="KW-1185">Reference proteome</keyword>
<dbReference type="GO" id="GO:0006351">
    <property type="term" value="P:DNA-templated transcription"/>
    <property type="evidence" value="ECO:0007669"/>
    <property type="project" value="InterPro"/>
</dbReference>
<evidence type="ECO:0000259" key="3">
    <source>
        <dbReference type="Pfam" id="PF04082"/>
    </source>
</evidence>
<dbReference type="GO" id="GO:0008270">
    <property type="term" value="F:zinc ion binding"/>
    <property type="evidence" value="ECO:0007669"/>
    <property type="project" value="InterPro"/>
</dbReference>
<protein>
    <recommendedName>
        <fullName evidence="3">Xylanolytic transcriptional activator regulatory domain-containing protein</fullName>
    </recommendedName>
</protein>
<dbReference type="InterPro" id="IPR007219">
    <property type="entry name" value="XnlR_reg_dom"/>
</dbReference>
<feature type="region of interest" description="Disordered" evidence="2">
    <location>
        <begin position="789"/>
        <end position="812"/>
    </location>
</feature>
<evidence type="ECO:0000256" key="1">
    <source>
        <dbReference type="ARBA" id="ARBA00023242"/>
    </source>
</evidence>
<dbReference type="PANTHER" id="PTHR47256:SF1">
    <property type="entry name" value="ZN(II)2CYS6 TRANSCRIPTION FACTOR (EUROFUNG)"/>
    <property type="match status" value="1"/>
</dbReference>
<dbReference type="GO" id="GO:0003677">
    <property type="term" value="F:DNA binding"/>
    <property type="evidence" value="ECO:0007669"/>
    <property type="project" value="InterPro"/>
</dbReference>
<proteinExistence type="predicted"/>
<feature type="domain" description="Xylanolytic transcriptional activator regulatory" evidence="3">
    <location>
        <begin position="965"/>
        <end position="1140"/>
    </location>
</feature>
<dbReference type="RefSeq" id="XP_031018022.1">
    <property type="nucleotide sequence ID" value="XM_031157959.1"/>
</dbReference>